<feature type="transmembrane region" description="Helical" evidence="1">
    <location>
        <begin position="12"/>
        <end position="32"/>
    </location>
</feature>
<sequence>MVRSKGFTLVELLVSLAVLAILLTIVILAINIPKQLIAARDLQRKMDVKQLGDSMSSYYTSQKSLPPQDFWYSLPCGKSNAPSQLPVSLQPFMSSFSCDPTSEDPYYYETLDINCQPCSDVICHKFRILTTLENPNDQAIPVVGCDADLGCGPYSQDGLPYNYGVSLGCPLKTDSLAWQTAQTSLQRLDIPQAGKILEVQLLFDDTNTPKISLLSLTQKNGYPNPPTAGNPEYKIIFLDLAGNPVYSTDFSSPKAIGFEITEDIGPVTKSTFALTLPWFSQIDTIRIQDQSGTLIATAAEADITIQNNTPSFITIPGSSVIPKISSGLYFDFVSTVLAQESGDHIDMVFIGDGFTTQASLTVYHQKVNEYIKELLTFEPFKARAASFNFHYVDATQNFNCLGHPNFYYCLGPVTGAVNTAGVPWDNIYIIVNSQDYRGAAYYDGIAYGTIGGSGSLIYVHELGHSFGILADEYLASNSYEKSDKNCYPGTPPNPAWAGIVQTSDYYQGCNYSNWYRSSDNSIMKTLEARYFNPISQKYINDEINRHLGSSVIPTLIPVPTSTPIPTPTPPVPTVIPSPTPVSTGLINQVACICNDTFTPRQCVNFSCSDTSKVNTTCTSLCSTHSGVQQSGACVSGHIACSGATPTPVFCPSFYAYSLNPQSIDGHPGDSLPGTFYIRNYSDPSCAPVTYTINSSVPAGFSITGLPDSVTVAGNYATTAAIINHVPSTAAGGDYTTEIWVNSNTAKAKTILHILSPTPTSVPANSPDELTCYCWDNTNQTQCTNINCTSSTEITTACTSRCSTHGGMKAGGCTDNHPTCTGIVPTSVPTPTPNPCSQGFTSSLIHPLIETPADRTVSQTLTIRNDNPVGCGSRNFAISYSHPAVFGIFNLPPSVSLSGGQVQNIDFSIIVTPSATVGDHLTQFWVNSSSPVNGTVRVTASAPTPTPSTNMFSNLSVRSYGDYALFKFTYAGWGLSDFRVDVAEIATALYQTVGPNDFAMYGFAFGSGTPMDPSNQATPTSVRAIIQKTPQSWSKWTCGRTIYWRMYKSSQLTISSPIQTTVVDCATQISILPWEPWYSAIYYGVYDARYDPDQNGVVNWYDYWTLVDQTRLR</sequence>
<dbReference type="PROSITE" id="PS00018">
    <property type="entry name" value="EF_HAND_1"/>
    <property type="match status" value="1"/>
</dbReference>
<comment type="caution">
    <text evidence="2">The sequence shown here is derived from an EMBL/GenBank/DDBJ whole genome shotgun (WGS) entry which is preliminary data.</text>
</comment>
<dbReference type="Gene3D" id="3.30.700.10">
    <property type="entry name" value="Glycoprotein, Type 4 Pilin"/>
    <property type="match status" value="1"/>
</dbReference>
<dbReference type="InterPro" id="IPR012902">
    <property type="entry name" value="N_methyl_site"/>
</dbReference>
<dbReference type="InterPro" id="IPR019026">
    <property type="entry name" value="Peptidase_M64_IgA"/>
</dbReference>
<dbReference type="InterPro" id="IPR045584">
    <property type="entry name" value="Pilin-like"/>
</dbReference>
<dbReference type="AlphaFoldDB" id="A0A1F4ZU91"/>
<dbReference type="NCBIfam" id="TIGR02532">
    <property type="entry name" value="IV_pilin_GFxxxE"/>
    <property type="match status" value="1"/>
</dbReference>
<gene>
    <name evidence="2" type="ORF">A2397_06005</name>
</gene>
<protein>
    <submittedName>
        <fullName evidence="2">Uncharacterized protein</fullName>
    </submittedName>
</protein>
<organism evidence="2 3">
    <name type="scientific">Candidatus Amesbacteria bacterium RIFOXYB1_FULL_44_23</name>
    <dbReference type="NCBI Taxonomy" id="1797263"/>
    <lineage>
        <taxon>Bacteria</taxon>
        <taxon>Candidatus Amesiibacteriota</taxon>
    </lineage>
</organism>
<dbReference type="InterPro" id="IPR018247">
    <property type="entry name" value="EF_Hand_1_Ca_BS"/>
</dbReference>
<dbReference type="SUPFAM" id="SSF54523">
    <property type="entry name" value="Pili subunits"/>
    <property type="match status" value="1"/>
</dbReference>
<proteinExistence type="predicted"/>
<evidence type="ECO:0000313" key="2">
    <source>
        <dbReference type="EMBL" id="OGD09942.1"/>
    </source>
</evidence>
<dbReference type="Pfam" id="PF07963">
    <property type="entry name" value="N_methyl"/>
    <property type="match status" value="1"/>
</dbReference>
<dbReference type="PROSITE" id="PS00409">
    <property type="entry name" value="PROKAR_NTER_METHYL"/>
    <property type="match status" value="1"/>
</dbReference>
<dbReference type="STRING" id="1797263.A2397_06005"/>
<evidence type="ECO:0000313" key="3">
    <source>
        <dbReference type="Proteomes" id="UP000176424"/>
    </source>
</evidence>
<evidence type="ECO:0000256" key="1">
    <source>
        <dbReference type="SAM" id="Phobius"/>
    </source>
</evidence>
<dbReference type="GO" id="GO:0008237">
    <property type="term" value="F:metallopeptidase activity"/>
    <property type="evidence" value="ECO:0007669"/>
    <property type="project" value="InterPro"/>
</dbReference>
<name>A0A1F4ZU91_9BACT</name>
<reference evidence="2 3" key="1">
    <citation type="journal article" date="2016" name="Nat. Commun.">
        <title>Thousands of microbial genomes shed light on interconnected biogeochemical processes in an aquifer system.</title>
        <authorList>
            <person name="Anantharaman K."/>
            <person name="Brown C.T."/>
            <person name="Hug L.A."/>
            <person name="Sharon I."/>
            <person name="Castelle C.J."/>
            <person name="Probst A.J."/>
            <person name="Thomas B.C."/>
            <person name="Singh A."/>
            <person name="Wilkins M.J."/>
            <person name="Karaoz U."/>
            <person name="Brodie E.L."/>
            <person name="Williams K.H."/>
            <person name="Hubbard S.S."/>
            <person name="Banfield J.F."/>
        </authorList>
    </citation>
    <scope>NUCLEOTIDE SEQUENCE [LARGE SCALE GENOMIC DNA]</scope>
</reference>
<dbReference type="InterPro" id="IPR024079">
    <property type="entry name" value="MetalloPept_cat_dom_sf"/>
</dbReference>
<keyword evidence="1" id="KW-1133">Transmembrane helix</keyword>
<keyword evidence="1" id="KW-0472">Membrane</keyword>
<dbReference type="Gene3D" id="3.40.390.10">
    <property type="entry name" value="Collagenase (Catalytic Domain)"/>
    <property type="match status" value="1"/>
</dbReference>
<keyword evidence="1" id="KW-0812">Transmembrane</keyword>
<accession>A0A1F4ZU91</accession>
<dbReference type="Pfam" id="PF09471">
    <property type="entry name" value="Peptidase_M64"/>
    <property type="match status" value="1"/>
</dbReference>
<dbReference type="EMBL" id="MEXR01000018">
    <property type="protein sequence ID" value="OGD09942.1"/>
    <property type="molecule type" value="Genomic_DNA"/>
</dbReference>
<dbReference type="Proteomes" id="UP000176424">
    <property type="component" value="Unassembled WGS sequence"/>
</dbReference>